<evidence type="ECO:0000256" key="7">
    <source>
        <dbReference type="ARBA" id="ARBA00023136"/>
    </source>
</evidence>
<evidence type="ECO:0000313" key="11">
    <source>
        <dbReference type="EMBL" id="CAH2090563.1"/>
    </source>
</evidence>
<keyword evidence="7 10" id="KW-0472">Membrane</keyword>
<keyword evidence="4 10" id="KW-0812">Transmembrane</keyword>
<keyword evidence="6 10" id="KW-1133">Transmembrane helix</keyword>
<feature type="transmembrane region" description="Helical" evidence="10">
    <location>
        <begin position="74"/>
        <end position="95"/>
    </location>
</feature>
<accession>A0AAU9TUY0</accession>
<keyword evidence="3" id="KW-0716">Sensory transduction</keyword>
<evidence type="ECO:0000256" key="3">
    <source>
        <dbReference type="ARBA" id="ARBA00022606"/>
    </source>
</evidence>
<dbReference type="Proteomes" id="UP001153954">
    <property type="component" value="Unassembled WGS sequence"/>
</dbReference>
<keyword evidence="5" id="KW-0552">Olfaction</keyword>
<organism evidence="11 12">
    <name type="scientific">Euphydryas editha</name>
    <name type="common">Edith's checkerspot</name>
    <dbReference type="NCBI Taxonomy" id="104508"/>
    <lineage>
        <taxon>Eukaryota</taxon>
        <taxon>Metazoa</taxon>
        <taxon>Ecdysozoa</taxon>
        <taxon>Arthropoda</taxon>
        <taxon>Hexapoda</taxon>
        <taxon>Insecta</taxon>
        <taxon>Pterygota</taxon>
        <taxon>Neoptera</taxon>
        <taxon>Endopterygota</taxon>
        <taxon>Lepidoptera</taxon>
        <taxon>Glossata</taxon>
        <taxon>Ditrysia</taxon>
        <taxon>Papilionoidea</taxon>
        <taxon>Nymphalidae</taxon>
        <taxon>Nymphalinae</taxon>
        <taxon>Euphydryas</taxon>
    </lineage>
</organism>
<keyword evidence="9" id="KW-0807">Transducer</keyword>
<dbReference type="GO" id="GO:0005886">
    <property type="term" value="C:plasma membrane"/>
    <property type="evidence" value="ECO:0007669"/>
    <property type="project" value="UniProtKB-SubCell"/>
</dbReference>
<comment type="caution">
    <text evidence="11">The sequence shown here is derived from an EMBL/GenBank/DDBJ whole genome shotgun (WGS) entry which is preliminary data.</text>
</comment>
<evidence type="ECO:0000256" key="5">
    <source>
        <dbReference type="ARBA" id="ARBA00022725"/>
    </source>
</evidence>
<dbReference type="PANTHER" id="PTHR21137">
    <property type="entry name" value="ODORANT RECEPTOR"/>
    <property type="match status" value="1"/>
</dbReference>
<evidence type="ECO:0000256" key="10">
    <source>
        <dbReference type="SAM" id="Phobius"/>
    </source>
</evidence>
<feature type="transmembrane region" description="Helical" evidence="10">
    <location>
        <begin position="43"/>
        <end position="62"/>
    </location>
</feature>
<dbReference type="GO" id="GO:0005549">
    <property type="term" value="F:odorant binding"/>
    <property type="evidence" value="ECO:0007669"/>
    <property type="project" value="InterPro"/>
</dbReference>
<proteinExistence type="predicted"/>
<gene>
    <name evidence="11" type="ORF">EEDITHA_LOCUS6505</name>
</gene>
<keyword evidence="12" id="KW-1185">Reference proteome</keyword>
<keyword evidence="8" id="KW-0675">Receptor</keyword>
<dbReference type="GO" id="GO:0004984">
    <property type="term" value="F:olfactory receptor activity"/>
    <property type="evidence" value="ECO:0007669"/>
    <property type="project" value="InterPro"/>
</dbReference>
<evidence type="ECO:0000256" key="8">
    <source>
        <dbReference type="ARBA" id="ARBA00023170"/>
    </source>
</evidence>
<evidence type="ECO:0000256" key="6">
    <source>
        <dbReference type="ARBA" id="ARBA00022989"/>
    </source>
</evidence>
<reference evidence="11" key="1">
    <citation type="submission" date="2022-03" db="EMBL/GenBank/DDBJ databases">
        <authorList>
            <person name="Tunstrom K."/>
        </authorList>
    </citation>
    <scope>NUCLEOTIDE SEQUENCE</scope>
</reference>
<dbReference type="Pfam" id="PF02949">
    <property type="entry name" value="7tm_6"/>
    <property type="match status" value="1"/>
</dbReference>
<dbReference type="GO" id="GO:0007165">
    <property type="term" value="P:signal transduction"/>
    <property type="evidence" value="ECO:0007669"/>
    <property type="project" value="UniProtKB-KW"/>
</dbReference>
<feature type="transmembrane region" description="Helical" evidence="10">
    <location>
        <begin position="137"/>
        <end position="160"/>
    </location>
</feature>
<evidence type="ECO:0000313" key="12">
    <source>
        <dbReference type="Proteomes" id="UP001153954"/>
    </source>
</evidence>
<protein>
    <submittedName>
        <fullName evidence="11">Uncharacterized protein</fullName>
    </submittedName>
</protein>
<dbReference type="PANTHER" id="PTHR21137:SF35">
    <property type="entry name" value="ODORANT RECEPTOR 19A-RELATED"/>
    <property type="match status" value="1"/>
</dbReference>
<comment type="subcellular location">
    <subcellularLocation>
        <location evidence="1">Cell membrane</location>
        <topology evidence="1">Multi-pass membrane protein</topology>
    </subcellularLocation>
</comment>
<evidence type="ECO:0000256" key="9">
    <source>
        <dbReference type="ARBA" id="ARBA00023224"/>
    </source>
</evidence>
<keyword evidence="2" id="KW-1003">Cell membrane</keyword>
<sequence>MDGMKNFPYEFTKPLLLCFNLLKRCNIGFFDDNVPFFKKYWRFFFIIPFVLIHYITFSVYMSRVFTNQIKMSELAFMVPVYLIFTQGFLKAAIVIPKKSDMENLIKQLGIMWRTNNLNNYQTNKKNRFLKQLNLGHAVFYWGSIIAAWQNMLAPLVFTLFRKFVNEEDTEFLLPFGCVYPFDPVKNWMRYITMYTFQTYTMFRVIYVYIGTEFVMITLCAHLSIEFALLREDLKHIKPRKNKVKHDNELTDNNDNSGNTIKSFIQNHQKLIE</sequence>
<name>A0AAU9TUY0_EUPED</name>
<evidence type="ECO:0000256" key="2">
    <source>
        <dbReference type="ARBA" id="ARBA00022475"/>
    </source>
</evidence>
<dbReference type="InterPro" id="IPR004117">
    <property type="entry name" value="7tm6_olfct_rcpt"/>
</dbReference>
<evidence type="ECO:0000256" key="4">
    <source>
        <dbReference type="ARBA" id="ARBA00022692"/>
    </source>
</evidence>
<dbReference type="AlphaFoldDB" id="A0AAU9TUY0"/>
<dbReference type="EMBL" id="CAKOGL010000009">
    <property type="protein sequence ID" value="CAH2090563.1"/>
    <property type="molecule type" value="Genomic_DNA"/>
</dbReference>
<evidence type="ECO:0000256" key="1">
    <source>
        <dbReference type="ARBA" id="ARBA00004651"/>
    </source>
</evidence>
<feature type="transmembrane region" description="Helical" evidence="10">
    <location>
        <begin position="205"/>
        <end position="229"/>
    </location>
</feature>